<proteinExistence type="predicted"/>
<dbReference type="Pfam" id="PF00669">
    <property type="entry name" value="Flagellin_N"/>
    <property type="match status" value="1"/>
</dbReference>
<dbReference type="PANTHER" id="PTHR42792">
    <property type="entry name" value="FLAGELLIN"/>
    <property type="match status" value="1"/>
</dbReference>
<name>A0AA45WLM5_9AQUI</name>
<sequence length="322" mass="35985">MRIADIMKIDTYVKYDRIRQEELEKYNKQIASGKKVLVPSNDVIASVSALRLKKYNAEIDSFLRNMDFVSNIQSLAESALDNVVKAGQEVRVEIVRLLNTGVLDKEDANIIKEYLTSMRDYIIKEANISIGDTRLFGGVKSQTDPFDSNGVYQGDNIETTAPVAKGTELNTTFDGSKYFGVDTANGNKMAIVEAIDKIIEIIDGASASPPTHSLGELNSYTFSNVTVNGKTYNNIKILDLFDIGLNTVMQYRSVIGSQMKVINDIKTQYQSNKVNNNELISNLEDADMPESITKLYQVQTAYQALIASYNQNKDLSLLKYYK</sequence>
<keyword evidence="2" id="KW-0969">Cilium</keyword>
<feature type="domain" description="Flagellin N-terminal" evidence="1">
    <location>
        <begin position="18"/>
        <end position="122"/>
    </location>
</feature>
<dbReference type="GO" id="GO:0005198">
    <property type="term" value="F:structural molecule activity"/>
    <property type="evidence" value="ECO:0007669"/>
    <property type="project" value="InterPro"/>
</dbReference>
<dbReference type="GO" id="GO:0009288">
    <property type="term" value="C:bacterial-type flagellum"/>
    <property type="evidence" value="ECO:0007669"/>
    <property type="project" value="InterPro"/>
</dbReference>
<dbReference type="Gene3D" id="1.20.1330.10">
    <property type="entry name" value="f41 fragment of flagellin, N-terminal domain"/>
    <property type="match status" value="1"/>
</dbReference>
<comment type="caution">
    <text evidence="2">The sequence shown here is derived from an EMBL/GenBank/DDBJ whole genome shotgun (WGS) entry which is preliminary data.</text>
</comment>
<organism evidence="2 3">
    <name type="scientific">Venenivibrio stagnispumantis</name>
    <dbReference type="NCBI Taxonomy" id="407998"/>
    <lineage>
        <taxon>Bacteria</taxon>
        <taxon>Pseudomonadati</taxon>
        <taxon>Aquificota</taxon>
        <taxon>Aquificia</taxon>
        <taxon>Aquificales</taxon>
        <taxon>Hydrogenothermaceae</taxon>
        <taxon>Venenivibrio</taxon>
    </lineage>
</organism>
<dbReference type="PANTHER" id="PTHR42792:SF1">
    <property type="entry name" value="FLAGELLAR HOOK-ASSOCIATED PROTEIN 3"/>
    <property type="match status" value="1"/>
</dbReference>
<evidence type="ECO:0000259" key="1">
    <source>
        <dbReference type="Pfam" id="PF00669"/>
    </source>
</evidence>
<accession>A0AA45WLM5</accession>
<dbReference type="Proteomes" id="UP001157947">
    <property type="component" value="Unassembled WGS sequence"/>
</dbReference>
<evidence type="ECO:0000313" key="2">
    <source>
        <dbReference type="EMBL" id="SMP11950.1"/>
    </source>
</evidence>
<keyword evidence="2" id="KW-0282">Flagellum</keyword>
<dbReference type="InterPro" id="IPR001029">
    <property type="entry name" value="Flagellin_N"/>
</dbReference>
<protein>
    <submittedName>
        <fullName evidence="2">Flagellar hook-associated protein 3 FlgL</fullName>
    </submittedName>
</protein>
<dbReference type="SUPFAM" id="SSF64518">
    <property type="entry name" value="Phase 1 flagellin"/>
    <property type="match status" value="1"/>
</dbReference>
<dbReference type="EMBL" id="FXTX01000009">
    <property type="protein sequence ID" value="SMP11950.1"/>
    <property type="molecule type" value="Genomic_DNA"/>
</dbReference>
<dbReference type="InterPro" id="IPR001492">
    <property type="entry name" value="Flagellin"/>
</dbReference>
<gene>
    <name evidence="2" type="ORF">SAMN06264868_10921</name>
</gene>
<evidence type="ECO:0000313" key="3">
    <source>
        <dbReference type="Proteomes" id="UP001157947"/>
    </source>
</evidence>
<dbReference type="AlphaFoldDB" id="A0AA45WLM5"/>
<reference evidence="2" key="1">
    <citation type="submission" date="2017-05" db="EMBL/GenBank/DDBJ databases">
        <authorList>
            <person name="Varghese N."/>
            <person name="Submissions S."/>
        </authorList>
    </citation>
    <scope>NUCLEOTIDE SEQUENCE</scope>
    <source>
        <strain evidence="2">DSM 18763</strain>
    </source>
</reference>
<keyword evidence="2" id="KW-0966">Cell projection</keyword>
<keyword evidence="3" id="KW-1185">Reference proteome</keyword>
<dbReference type="RefSeq" id="WP_283571433.1">
    <property type="nucleotide sequence ID" value="NZ_FXTX01000009.1"/>
</dbReference>